<organism evidence="6 7">
    <name type="scientific">Octopus sinensis</name>
    <name type="common">East Asian common octopus</name>
    <dbReference type="NCBI Taxonomy" id="2607531"/>
    <lineage>
        <taxon>Eukaryota</taxon>
        <taxon>Metazoa</taxon>
        <taxon>Spiralia</taxon>
        <taxon>Lophotrochozoa</taxon>
        <taxon>Mollusca</taxon>
        <taxon>Cephalopoda</taxon>
        <taxon>Coleoidea</taxon>
        <taxon>Octopodiformes</taxon>
        <taxon>Octopoda</taxon>
        <taxon>Incirrata</taxon>
        <taxon>Octopodidae</taxon>
        <taxon>Octopus</taxon>
    </lineage>
</organism>
<dbReference type="PANTHER" id="PTHR12555">
    <property type="entry name" value="UBIQUITIN FUSION DEGRADATON PROTEIN 1"/>
    <property type="match status" value="1"/>
</dbReference>
<gene>
    <name evidence="7" type="primary">LOC115219049</name>
</gene>
<dbReference type="PANTHER" id="PTHR12555:SF13">
    <property type="entry name" value="UBIQUITIN RECOGNITION FACTOR IN ER-ASSOCIATED DEGRADATION PROTEIN 1"/>
    <property type="match status" value="1"/>
</dbReference>
<keyword evidence="2" id="KW-0833">Ubl conjugation pathway</keyword>
<keyword evidence="6" id="KW-1185">Reference proteome</keyword>
<evidence type="ECO:0000313" key="6">
    <source>
        <dbReference type="Proteomes" id="UP000515154"/>
    </source>
</evidence>
<dbReference type="Pfam" id="PF03152">
    <property type="entry name" value="UFD1_N1"/>
    <property type="match status" value="1"/>
</dbReference>
<dbReference type="InterPro" id="IPR055417">
    <property type="entry name" value="UFD1_N1"/>
</dbReference>
<feature type="region of interest" description="Disordered" evidence="3">
    <location>
        <begin position="212"/>
        <end position="243"/>
    </location>
</feature>
<dbReference type="GO" id="GO:0034098">
    <property type="term" value="C:VCP-NPL4-UFD1 AAA ATPase complex"/>
    <property type="evidence" value="ECO:0007669"/>
    <property type="project" value="TreeGrafter"/>
</dbReference>
<reference evidence="7" key="1">
    <citation type="submission" date="2025-08" db="UniProtKB">
        <authorList>
            <consortium name="RefSeq"/>
        </authorList>
    </citation>
    <scope>IDENTIFICATION</scope>
</reference>
<dbReference type="Gene3D" id="3.10.330.10">
    <property type="match status" value="1"/>
</dbReference>
<sequence>MMNFASLSHLQGNNPLDLLHIQQINFRALFPDMEQSFKSSYRCYSVSLMRERERDVEKGGKIIMPTSALDKLTRTKIMYPMLFKLSNVEKNRHTHCGVLEFVADEGLVYLPYWMMKNLLLDEGTKLTVENVNLPVATFAKFQPQQTEFLDISNPKAVLENALRNFACLTVGDVVAIKYNDKIYELCVLETKPGPAVSIIECDMNVEFAPPVGYQEPHSMHKTSSDEEEDKDHEITSDSQQTAPQFCAFTGEGNRLDGKKKISDGQPVADQPAAHKRGVPNYDYKTGSITFIRTVRPSSENDQVMKFKFEAFSGTGEVLTK</sequence>
<dbReference type="Gene3D" id="2.40.40.50">
    <property type="entry name" value="Ubiquitin fusion degradation protein UFD1, N-terminal domain"/>
    <property type="match status" value="1"/>
</dbReference>
<dbReference type="RefSeq" id="XP_036365029.1">
    <property type="nucleotide sequence ID" value="XM_036509136.1"/>
</dbReference>
<dbReference type="AlphaFoldDB" id="A0A7E6FBA0"/>
<dbReference type="InterPro" id="IPR004854">
    <property type="entry name" value="Ufd1-like"/>
</dbReference>
<dbReference type="GO" id="GO:0006511">
    <property type="term" value="P:ubiquitin-dependent protein catabolic process"/>
    <property type="evidence" value="ECO:0007669"/>
    <property type="project" value="InterPro"/>
</dbReference>
<dbReference type="FunFam" id="2.40.40.50:FF:000001">
    <property type="entry name" value="Ubiquitin fusion degradation protein 1 homolog"/>
    <property type="match status" value="1"/>
</dbReference>
<comment type="similarity">
    <text evidence="1">Belongs to the UFD1 family.</text>
</comment>
<proteinExistence type="inferred from homology"/>
<dbReference type="GO" id="GO:0036503">
    <property type="term" value="P:ERAD pathway"/>
    <property type="evidence" value="ECO:0007669"/>
    <property type="project" value="TreeGrafter"/>
</dbReference>
<evidence type="ECO:0000256" key="2">
    <source>
        <dbReference type="ARBA" id="ARBA00022786"/>
    </source>
</evidence>
<accession>A0A7E6FBA0</accession>
<dbReference type="Pfam" id="PF24842">
    <property type="entry name" value="UFD1_N2"/>
    <property type="match status" value="1"/>
</dbReference>
<feature type="domain" description="Ubiquitin fusion degradation protein UFD1 N-terminal subdomain 2" evidence="5">
    <location>
        <begin position="136"/>
        <end position="210"/>
    </location>
</feature>
<feature type="domain" description="Ubiquitin fusion degradation protein UFD1 N-terminal subdomain 1" evidence="4">
    <location>
        <begin position="37"/>
        <end position="134"/>
    </location>
</feature>
<name>A0A7E6FBA0_9MOLL</name>
<dbReference type="InterPro" id="IPR055418">
    <property type="entry name" value="UFD1_N2"/>
</dbReference>
<evidence type="ECO:0000256" key="3">
    <source>
        <dbReference type="SAM" id="MobiDB-lite"/>
    </source>
</evidence>
<evidence type="ECO:0000259" key="5">
    <source>
        <dbReference type="Pfam" id="PF24842"/>
    </source>
</evidence>
<evidence type="ECO:0000256" key="1">
    <source>
        <dbReference type="ARBA" id="ARBA00006043"/>
    </source>
</evidence>
<evidence type="ECO:0000313" key="7">
    <source>
        <dbReference type="RefSeq" id="XP_036365029.1"/>
    </source>
</evidence>
<dbReference type="FunFam" id="3.10.330.10:FF:000002">
    <property type="entry name" value="ubiquitin fusion degradation protein 1 homolog"/>
    <property type="match status" value="1"/>
</dbReference>
<evidence type="ECO:0000259" key="4">
    <source>
        <dbReference type="Pfam" id="PF03152"/>
    </source>
</evidence>
<dbReference type="GO" id="GO:0031593">
    <property type="term" value="F:polyubiquitin modification-dependent protein binding"/>
    <property type="evidence" value="ECO:0007669"/>
    <property type="project" value="TreeGrafter"/>
</dbReference>
<dbReference type="InterPro" id="IPR042299">
    <property type="entry name" value="Ufd1-like_Nn"/>
</dbReference>
<protein>
    <submittedName>
        <fullName evidence="7">Ubiquitin recognition factor in ER-associated degradation protein 1 isoform X1</fullName>
    </submittedName>
</protein>
<dbReference type="Proteomes" id="UP000515154">
    <property type="component" value="Linkage group LG14"/>
</dbReference>